<sequence>MPQLRRRHAPASNVMVPPRLTRREPTLAPALSTPLDARDGTPLCDLPNSYTFGSLRRSTYIARRVLASAQST</sequence>
<dbReference type="AlphaFoldDB" id="A0A1N7ST10"/>
<comment type="caution">
    <text evidence="2">The sequence shown here is derived from an EMBL/GenBank/DDBJ whole genome shotgun (WGS) entry which is preliminary data.</text>
</comment>
<gene>
    <name evidence="2" type="ORF">BN2476_830094</name>
</gene>
<evidence type="ECO:0000256" key="1">
    <source>
        <dbReference type="SAM" id="MobiDB-lite"/>
    </source>
</evidence>
<organism evidence="2 3">
    <name type="scientific">Paraburkholderia piptadeniae</name>
    <dbReference type="NCBI Taxonomy" id="1701573"/>
    <lineage>
        <taxon>Bacteria</taxon>
        <taxon>Pseudomonadati</taxon>
        <taxon>Pseudomonadota</taxon>
        <taxon>Betaproteobacteria</taxon>
        <taxon>Burkholderiales</taxon>
        <taxon>Burkholderiaceae</taxon>
        <taxon>Paraburkholderia</taxon>
    </lineage>
</organism>
<name>A0A1N7ST10_9BURK</name>
<dbReference type="EMBL" id="CYGY02000083">
    <property type="protein sequence ID" value="SIT50523.1"/>
    <property type="molecule type" value="Genomic_DNA"/>
</dbReference>
<evidence type="ECO:0000313" key="3">
    <source>
        <dbReference type="Proteomes" id="UP000195569"/>
    </source>
</evidence>
<feature type="region of interest" description="Disordered" evidence="1">
    <location>
        <begin position="1"/>
        <end position="22"/>
    </location>
</feature>
<protein>
    <submittedName>
        <fullName evidence="2">Uncharacterized protein</fullName>
    </submittedName>
</protein>
<accession>A0A1N7ST10</accession>
<evidence type="ECO:0000313" key="2">
    <source>
        <dbReference type="EMBL" id="SIT50523.1"/>
    </source>
</evidence>
<keyword evidence="3" id="KW-1185">Reference proteome</keyword>
<reference evidence="2" key="1">
    <citation type="submission" date="2016-12" db="EMBL/GenBank/DDBJ databases">
        <authorList>
            <person name="Moulin L."/>
        </authorList>
    </citation>
    <scope>NUCLEOTIDE SEQUENCE [LARGE SCALE GENOMIC DNA]</scope>
    <source>
        <strain evidence="2">STM 7183</strain>
    </source>
</reference>
<dbReference type="Proteomes" id="UP000195569">
    <property type="component" value="Unassembled WGS sequence"/>
</dbReference>
<proteinExistence type="predicted"/>